<dbReference type="AlphaFoldDB" id="A0A1R2CL26"/>
<comment type="caution">
    <text evidence="1">The sequence shown here is derived from an EMBL/GenBank/DDBJ whole genome shotgun (WGS) entry which is preliminary data.</text>
</comment>
<keyword evidence="2" id="KW-1185">Reference proteome</keyword>
<organism evidence="1 2">
    <name type="scientific">Stentor coeruleus</name>
    <dbReference type="NCBI Taxonomy" id="5963"/>
    <lineage>
        <taxon>Eukaryota</taxon>
        <taxon>Sar</taxon>
        <taxon>Alveolata</taxon>
        <taxon>Ciliophora</taxon>
        <taxon>Postciliodesmatophora</taxon>
        <taxon>Heterotrichea</taxon>
        <taxon>Heterotrichida</taxon>
        <taxon>Stentoridae</taxon>
        <taxon>Stentor</taxon>
    </lineage>
</organism>
<dbReference type="Proteomes" id="UP000187209">
    <property type="component" value="Unassembled WGS sequence"/>
</dbReference>
<dbReference type="OrthoDB" id="320719at2759"/>
<sequence length="208" mass="24189">MLFNNVERLREKLKSDYPIFRKLDQKEGFRNSSVKLSKNYESPVRPTFSSDEVISMAKNSSKFVCIKDMEFPASPKNNRPIEIKTQHFEVVTGLDCFLKHISTKSYEKHIAENVPSFKKTIVKMVKFPEMKLKAERKSLGVGLNSDNLELLGQKEKRAENPSLGKKNLLKINRKINRNIKRWCINEAKKTDLDSQFIDYHTFKFKGNA</sequence>
<name>A0A1R2CL26_9CILI</name>
<proteinExistence type="predicted"/>
<evidence type="ECO:0000313" key="2">
    <source>
        <dbReference type="Proteomes" id="UP000187209"/>
    </source>
</evidence>
<protein>
    <submittedName>
        <fullName evidence="1">Uncharacterized protein</fullName>
    </submittedName>
</protein>
<evidence type="ECO:0000313" key="1">
    <source>
        <dbReference type="EMBL" id="OMJ89707.1"/>
    </source>
</evidence>
<gene>
    <name evidence="1" type="ORF">SteCoe_8072</name>
</gene>
<accession>A0A1R2CL26</accession>
<reference evidence="1 2" key="1">
    <citation type="submission" date="2016-11" db="EMBL/GenBank/DDBJ databases">
        <title>The macronuclear genome of Stentor coeruleus: a giant cell with tiny introns.</title>
        <authorList>
            <person name="Slabodnick M."/>
            <person name="Ruby J.G."/>
            <person name="Reiff S.B."/>
            <person name="Swart E.C."/>
            <person name="Gosai S."/>
            <person name="Prabakaran S."/>
            <person name="Witkowska E."/>
            <person name="Larue G.E."/>
            <person name="Fisher S."/>
            <person name="Freeman R.M."/>
            <person name="Gunawardena J."/>
            <person name="Chu W."/>
            <person name="Stover N.A."/>
            <person name="Gregory B.D."/>
            <person name="Nowacki M."/>
            <person name="Derisi J."/>
            <person name="Roy S.W."/>
            <person name="Marshall W.F."/>
            <person name="Sood P."/>
        </authorList>
    </citation>
    <scope>NUCLEOTIDE SEQUENCE [LARGE SCALE GENOMIC DNA]</scope>
    <source>
        <strain evidence="1">WM001</strain>
    </source>
</reference>
<dbReference type="EMBL" id="MPUH01000119">
    <property type="protein sequence ID" value="OMJ89707.1"/>
    <property type="molecule type" value="Genomic_DNA"/>
</dbReference>